<protein>
    <submittedName>
        <fullName evidence="2">SNX4 isoform 2</fullName>
    </submittedName>
</protein>
<gene>
    <name evidence="2" type="ORF">CK820_G0023989</name>
</gene>
<sequence length="49" mass="4843">MEQAPPDPERQLQPAPLEPLGSPDAGLGAAVGKEAEGAGEESSGVDTVS</sequence>
<organism evidence="2 3">
    <name type="scientific">Pan troglodytes</name>
    <name type="common">Chimpanzee</name>
    <dbReference type="NCBI Taxonomy" id="9598"/>
    <lineage>
        <taxon>Eukaryota</taxon>
        <taxon>Metazoa</taxon>
        <taxon>Chordata</taxon>
        <taxon>Craniata</taxon>
        <taxon>Vertebrata</taxon>
        <taxon>Euteleostomi</taxon>
        <taxon>Mammalia</taxon>
        <taxon>Eutheria</taxon>
        <taxon>Euarchontoglires</taxon>
        <taxon>Primates</taxon>
        <taxon>Haplorrhini</taxon>
        <taxon>Catarrhini</taxon>
        <taxon>Hominidae</taxon>
        <taxon>Pan</taxon>
    </lineage>
</organism>
<feature type="region of interest" description="Disordered" evidence="1">
    <location>
        <begin position="1"/>
        <end position="49"/>
    </location>
</feature>
<comment type="caution">
    <text evidence="2">The sequence shown here is derived from an EMBL/GenBank/DDBJ whole genome shotgun (WGS) entry which is preliminary data.</text>
</comment>
<evidence type="ECO:0000313" key="2">
    <source>
        <dbReference type="EMBL" id="PNI54312.1"/>
    </source>
</evidence>
<reference evidence="2 3" key="1">
    <citation type="submission" date="2017-12" db="EMBL/GenBank/DDBJ databases">
        <title>High-resolution comparative analysis of great ape genomes.</title>
        <authorList>
            <person name="Pollen A."/>
            <person name="Hastie A."/>
            <person name="Hormozdiari F."/>
            <person name="Dougherty M."/>
            <person name="Liu R."/>
            <person name="Chaisson M."/>
            <person name="Hoppe E."/>
            <person name="Hill C."/>
            <person name="Pang A."/>
            <person name="Hillier L."/>
            <person name="Baker C."/>
            <person name="Armstrong J."/>
            <person name="Shendure J."/>
            <person name="Paten B."/>
            <person name="Wilson R."/>
            <person name="Chao H."/>
            <person name="Schneider V."/>
            <person name="Ventura M."/>
            <person name="Kronenberg Z."/>
            <person name="Murali S."/>
            <person name="Gordon D."/>
            <person name="Cantsilieris S."/>
            <person name="Munson K."/>
            <person name="Nelson B."/>
            <person name="Raja A."/>
            <person name="Underwood J."/>
            <person name="Diekhans M."/>
            <person name="Fiddes I."/>
            <person name="Haussler D."/>
            <person name="Eichler E."/>
        </authorList>
    </citation>
    <scope>NUCLEOTIDE SEQUENCE [LARGE SCALE GENOMIC DNA]</scope>
    <source>
        <strain evidence="2">Yerkes chimp pedigree #C0471</strain>
    </source>
</reference>
<evidence type="ECO:0000313" key="3">
    <source>
        <dbReference type="Proteomes" id="UP000236370"/>
    </source>
</evidence>
<dbReference type="EMBL" id="NBAG03000270">
    <property type="protein sequence ID" value="PNI54312.1"/>
    <property type="molecule type" value="Genomic_DNA"/>
</dbReference>
<name>A0A2J8M460_PANTR</name>
<dbReference type="Proteomes" id="UP000236370">
    <property type="component" value="Unassembled WGS sequence"/>
</dbReference>
<dbReference type="AlphaFoldDB" id="A0A2J8M460"/>
<proteinExistence type="predicted"/>
<accession>A0A2J8M460</accession>
<evidence type="ECO:0000256" key="1">
    <source>
        <dbReference type="SAM" id="MobiDB-lite"/>
    </source>
</evidence>